<organism evidence="4">
    <name type="scientific">Schistosoma curassoni</name>
    <dbReference type="NCBI Taxonomy" id="6186"/>
    <lineage>
        <taxon>Eukaryota</taxon>
        <taxon>Metazoa</taxon>
        <taxon>Spiralia</taxon>
        <taxon>Lophotrochozoa</taxon>
        <taxon>Platyhelminthes</taxon>
        <taxon>Trematoda</taxon>
        <taxon>Digenea</taxon>
        <taxon>Strigeidida</taxon>
        <taxon>Schistosomatoidea</taxon>
        <taxon>Schistosomatidae</taxon>
        <taxon>Schistosoma</taxon>
    </lineage>
</organism>
<protein>
    <submittedName>
        <fullName evidence="4">Fibronectin type-III domain-containing protein</fullName>
    </submittedName>
</protein>
<evidence type="ECO:0000313" key="3">
    <source>
        <dbReference type="Proteomes" id="UP000279833"/>
    </source>
</evidence>
<dbReference type="Proteomes" id="UP000279833">
    <property type="component" value="Unassembled WGS sequence"/>
</dbReference>
<evidence type="ECO:0000313" key="2">
    <source>
        <dbReference type="EMBL" id="VDP32505.1"/>
    </source>
</evidence>
<keyword evidence="3" id="KW-1185">Reference proteome</keyword>
<evidence type="ECO:0000256" key="1">
    <source>
        <dbReference type="SAM" id="MobiDB-lite"/>
    </source>
</evidence>
<reference evidence="2 3" key="2">
    <citation type="submission" date="2018-11" db="EMBL/GenBank/DDBJ databases">
        <authorList>
            <consortium name="Pathogen Informatics"/>
        </authorList>
    </citation>
    <scope>NUCLEOTIDE SEQUENCE [LARGE SCALE GENOMIC DNA]</scope>
    <source>
        <strain evidence="2">Dakar</strain>
        <strain evidence="3">Dakar, Senegal</strain>
    </source>
</reference>
<accession>A0A183K1C3</accession>
<dbReference type="EMBL" id="UZAK01032907">
    <property type="protein sequence ID" value="VDP32505.1"/>
    <property type="molecule type" value="Genomic_DNA"/>
</dbReference>
<dbReference type="AlphaFoldDB" id="A0A183K1C3"/>
<dbReference type="PROSITE" id="PS51257">
    <property type="entry name" value="PROKAR_LIPOPROTEIN"/>
    <property type="match status" value="1"/>
</dbReference>
<proteinExistence type="predicted"/>
<gene>
    <name evidence="2" type="ORF">SCUD_LOCUS8786</name>
</gene>
<dbReference type="WBParaSite" id="SCUD_0000878601-mRNA-1">
    <property type="protein sequence ID" value="SCUD_0000878601-mRNA-1"/>
    <property type="gene ID" value="SCUD_0000878601"/>
</dbReference>
<name>A0A183K1C3_9TREM</name>
<feature type="region of interest" description="Disordered" evidence="1">
    <location>
        <begin position="71"/>
        <end position="91"/>
    </location>
</feature>
<sequence length="91" mass="10204">MVLRDEDKQPNGLKASNNWCFLTMAVACYLQPQMLSKWKTLFLNPSNIQKLDCLTNEKTLHSCDKVICSPDKDPGDSGNRSIALKWSSPSS</sequence>
<reference evidence="4" key="1">
    <citation type="submission" date="2016-06" db="UniProtKB">
        <authorList>
            <consortium name="WormBaseParasite"/>
        </authorList>
    </citation>
    <scope>IDENTIFICATION</scope>
</reference>
<evidence type="ECO:0000313" key="4">
    <source>
        <dbReference type="WBParaSite" id="SCUD_0000878601-mRNA-1"/>
    </source>
</evidence>